<organism evidence="2 3">
    <name type="scientific">Smittium culicis</name>
    <dbReference type="NCBI Taxonomy" id="133412"/>
    <lineage>
        <taxon>Eukaryota</taxon>
        <taxon>Fungi</taxon>
        <taxon>Fungi incertae sedis</taxon>
        <taxon>Zoopagomycota</taxon>
        <taxon>Kickxellomycotina</taxon>
        <taxon>Harpellomycetes</taxon>
        <taxon>Harpellales</taxon>
        <taxon>Legeriomycetaceae</taxon>
        <taxon>Smittium</taxon>
    </lineage>
</organism>
<dbReference type="AlphaFoldDB" id="A0A1R1Y2H0"/>
<feature type="compositionally biased region" description="Low complexity" evidence="1">
    <location>
        <begin position="161"/>
        <end position="173"/>
    </location>
</feature>
<sequence length="194" mass="21489">MIEIQSCLKTSSMNYTPPPLNDTASSTVKKTDSAFYGIQLALAQAARPIDYSVHRQVQENKRMDISEGLEIIFASTMRALLSKIASTVTQATLDNLHKGFELPGKLTQLVESDVKPLMDQEVLDVLIVKNPTAKRKLIRPFRRCQKSTISKNTDSSNTVKASRTASETTAEASLKIYDRQSNFHGRDRGRGNGS</sequence>
<accession>A0A1R1Y2H0</accession>
<evidence type="ECO:0000313" key="3">
    <source>
        <dbReference type="Proteomes" id="UP000187283"/>
    </source>
</evidence>
<dbReference type="Proteomes" id="UP000187283">
    <property type="component" value="Unassembled WGS sequence"/>
</dbReference>
<dbReference type="EMBL" id="LSSN01001124">
    <property type="protein sequence ID" value="OMJ20936.1"/>
    <property type="molecule type" value="Genomic_DNA"/>
</dbReference>
<feature type="compositionally biased region" description="Basic and acidic residues" evidence="1">
    <location>
        <begin position="184"/>
        <end position="194"/>
    </location>
</feature>
<dbReference type="OrthoDB" id="5545891at2759"/>
<feature type="region of interest" description="Disordered" evidence="1">
    <location>
        <begin position="148"/>
        <end position="194"/>
    </location>
</feature>
<proteinExistence type="predicted"/>
<comment type="caution">
    <text evidence="2">The sequence shown here is derived from an EMBL/GenBank/DDBJ whole genome shotgun (WGS) entry which is preliminary data.</text>
</comment>
<evidence type="ECO:0000256" key="1">
    <source>
        <dbReference type="SAM" id="MobiDB-lite"/>
    </source>
</evidence>
<name>A0A1R1Y2H0_9FUNG</name>
<feature type="compositionally biased region" description="Polar residues" evidence="1">
    <location>
        <begin position="148"/>
        <end position="160"/>
    </location>
</feature>
<reference evidence="2 3" key="1">
    <citation type="submission" date="2017-01" db="EMBL/GenBank/DDBJ databases">
        <authorList>
            <person name="Mah S.A."/>
            <person name="Swanson W.J."/>
            <person name="Moy G.W."/>
            <person name="Vacquier V.D."/>
        </authorList>
    </citation>
    <scope>NUCLEOTIDE SEQUENCE [LARGE SCALE GENOMIC DNA]</scope>
    <source>
        <strain evidence="2 3">GSMNP</strain>
    </source>
</reference>
<evidence type="ECO:0000313" key="2">
    <source>
        <dbReference type="EMBL" id="OMJ20936.1"/>
    </source>
</evidence>
<keyword evidence="3" id="KW-1185">Reference proteome</keyword>
<protein>
    <submittedName>
        <fullName evidence="2">Uncharacterized protein</fullName>
    </submittedName>
</protein>
<gene>
    <name evidence="2" type="ORF">AYI70_g3783</name>
</gene>